<name>A0A2K8L4T2_9PROT</name>
<dbReference type="AlphaFoldDB" id="A0A2K8L4T2"/>
<proteinExistence type="predicted"/>
<reference evidence="2 3" key="1">
    <citation type="submission" date="2016-12" db="EMBL/GenBank/DDBJ databases">
        <title>Isolation and genomic insights into novel planktonic Zetaproteobacteria from stratified waters of the Chesapeake Bay.</title>
        <authorList>
            <person name="McAllister S.M."/>
            <person name="Kato S."/>
            <person name="Chan C.S."/>
            <person name="Chiu B.K."/>
            <person name="Field E.K."/>
        </authorList>
    </citation>
    <scope>NUCLEOTIDE SEQUENCE [LARGE SCALE GENOMIC DNA]</scope>
    <source>
        <strain evidence="2 3">CP-8</strain>
    </source>
</reference>
<gene>
    <name evidence="2" type="ORF">Ga0123462_1467</name>
</gene>
<evidence type="ECO:0000256" key="1">
    <source>
        <dbReference type="SAM" id="Phobius"/>
    </source>
</evidence>
<organism evidence="2 3">
    <name type="scientific">Mariprofundus ferrinatatus</name>
    <dbReference type="NCBI Taxonomy" id="1921087"/>
    <lineage>
        <taxon>Bacteria</taxon>
        <taxon>Pseudomonadati</taxon>
        <taxon>Pseudomonadota</taxon>
        <taxon>Candidatius Mariprofundia</taxon>
        <taxon>Mariprofundales</taxon>
        <taxon>Mariprofundaceae</taxon>
        <taxon>Mariprofundus</taxon>
    </lineage>
</organism>
<keyword evidence="3" id="KW-1185">Reference proteome</keyword>
<keyword evidence="1" id="KW-1133">Transmembrane helix</keyword>
<sequence>MPNWSFSNINISLKVLFSSYLILVGIGYMMAFTQILFTHGMADGKIGLSIDDIVYSYYGNRNGSVIENKLNGSMKENASEEDRFKIIKWARDGADEQQFNATIKPIFENNCLACHNADMGLPDFSTYESVKHVSETDSGASFASLTRVSHIHLFGIAFIFMFVGLIFSFSTGVPLWLKASAIAMPYVSQVLDIASWWLTKFDPAFAWLVMFGGIGMAIAFAFMWVVSMYEMWIKKHT</sequence>
<keyword evidence="1" id="KW-0812">Transmembrane</keyword>
<dbReference type="EMBL" id="CP018800">
    <property type="protein sequence ID" value="ATX82330.1"/>
    <property type="molecule type" value="Genomic_DNA"/>
</dbReference>
<feature type="transmembrane region" description="Helical" evidence="1">
    <location>
        <begin position="153"/>
        <end position="177"/>
    </location>
</feature>
<dbReference type="RefSeq" id="WP_100265693.1">
    <property type="nucleotide sequence ID" value="NZ_CP018800.1"/>
</dbReference>
<feature type="transmembrane region" description="Helical" evidence="1">
    <location>
        <begin position="20"/>
        <end position="37"/>
    </location>
</feature>
<evidence type="ECO:0008006" key="4">
    <source>
        <dbReference type="Google" id="ProtNLM"/>
    </source>
</evidence>
<dbReference type="KEGG" id="mfn:Ga0123462_1467"/>
<accession>A0A2K8L4T2</accession>
<protein>
    <recommendedName>
        <fullName evidence="4">Elongation factor-1 alpha</fullName>
    </recommendedName>
</protein>
<dbReference type="Proteomes" id="UP000231637">
    <property type="component" value="Chromosome"/>
</dbReference>
<dbReference type="OrthoDB" id="282780at2"/>
<keyword evidence="1" id="KW-0472">Membrane</keyword>
<evidence type="ECO:0000313" key="2">
    <source>
        <dbReference type="EMBL" id="ATX82330.1"/>
    </source>
</evidence>
<evidence type="ECO:0000313" key="3">
    <source>
        <dbReference type="Proteomes" id="UP000231637"/>
    </source>
</evidence>
<feature type="transmembrane region" description="Helical" evidence="1">
    <location>
        <begin position="204"/>
        <end position="226"/>
    </location>
</feature>